<accession>A0A6J1CPJ7</accession>
<dbReference type="GeneID" id="111013556"/>
<evidence type="ECO:0000256" key="1">
    <source>
        <dbReference type="SAM" id="MobiDB-lite"/>
    </source>
</evidence>
<dbReference type="KEGG" id="mcha:111013556"/>
<feature type="region of interest" description="Disordered" evidence="1">
    <location>
        <begin position="1"/>
        <end position="22"/>
    </location>
</feature>
<dbReference type="PANTHER" id="PTHR37723">
    <property type="entry name" value="PROTEIN FAR-RED ELONGATED HYPOCOTYL 1"/>
    <property type="match status" value="1"/>
</dbReference>
<dbReference type="InterPro" id="IPR037766">
    <property type="entry name" value="FHY1"/>
</dbReference>
<evidence type="ECO:0000313" key="3">
    <source>
        <dbReference type="RefSeq" id="XP_022143715.1"/>
    </source>
</evidence>
<dbReference type="Proteomes" id="UP000504603">
    <property type="component" value="Unplaced"/>
</dbReference>
<dbReference type="GO" id="GO:0051457">
    <property type="term" value="P:maintenance of protein location in nucleus"/>
    <property type="evidence" value="ECO:0007669"/>
    <property type="project" value="TreeGrafter"/>
</dbReference>
<reference evidence="3" key="1">
    <citation type="submission" date="2025-08" db="UniProtKB">
        <authorList>
            <consortium name="RefSeq"/>
        </authorList>
    </citation>
    <scope>IDENTIFICATION</scope>
    <source>
        <strain evidence="3">OHB3-1</strain>
    </source>
</reference>
<protein>
    <submittedName>
        <fullName evidence="3">Uncharacterized protein LOC111013556</fullName>
    </submittedName>
</protein>
<sequence length="169" mass="19365">MEQESHHPSHSSTDSFPGFQPWNTGGFDVKKKRKLLIELEQLSFPTPKLPRWGPTPSVSFPYGGNFKFNQNPQKDVEEEEINLTKRAMEVKEISKLEALMESGLHISYGHGEDLLEFGSTDEECYRDSKHDFVLSSGRWNVDPPSEAESKTLKPTIDQEFEQYFSVLLL</sequence>
<dbReference type="GO" id="GO:0061608">
    <property type="term" value="F:nuclear import signal receptor activity"/>
    <property type="evidence" value="ECO:0007669"/>
    <property type="project" value="TreeGrafter"/>
</dbReference>
<gene>
    <name evidence="3" type="primary">LOC111013556</name>
</gene>
<dbReference type="PANTHER" id="PTHR37723:SF1">
    <property type="entry name" value="PROTEIN FAR-RED-ELONGATED HYPOCOTYL 1-LIKE"/>
    <property type="match status" value="1"/>
</dbReference>
<evidence type="ECO:0000313" key="2">
    <source>
        <dbReference type="Proteomes" id="UP000504603"/>
    </source>
</evidence>
<dbReference type="GO" id="GO:0016607">
    <property type="term" value="C:nuclear speck"/>
    <property type="evidence" value="ECO:0007669"/>
    <property type="project" value="TreeGrafter"/>
</dbReference>
<dbReference type="OrthoDB" id="1930763at2759"/>
<dbReference type="GO" id="GO:0005737">
    <property type="term" value="C:cytoplasm"/>
    <property type="evidence" value="ECO:0007669"/>
    <property type="project" value="TreeGrafter"/>
</dbReference>
<proteinExistence type="predicted"/>
<dbReference type="RefSeq" id="XP_022143715.1">
    <property type="nucleotide sequence ID" value="XM_022288023.1"/>
</dbReference>
<dbReference type="GO" id="GO:0009639">
    <property type="term" value="P:response to red or far red light"/>
    <property type="evidence" value="ECO:0007669"/>
    <property type="project" value="InterPro"/>
</dbReference>
<organism evidence="2 3">
    <name type="scientific">Momordica charantia</name>
    <name type="common">Bitter gourd</name>
    <name type="synonym">Balsam pear</name>
    <dbReference type="NCBI Taxonomy" id="3673"/>
    <lineage>
        <taxon>Eukaryota</taxon>
        <taxon>Viridiplantae</taxon>
        <taxon>Streptophyta</taxon>
        <taxon>Embryophyta</taxon>
        <taxon>Tracheophyta</taxon>
        <taxon>Spermatophyta</taxon>
        <taxon>Magnoliopsida</taxon>
        <taxon>eudicotyledons</taxon>
        <taxon>Gunneridae</taxon>
        <taxon>Pentapetalae</taxon>
        <taxon>rosids</taxon>
        <taxon>fabids</taxon>
        <taxon>Cucurbitales</taxon>
        <taxon>Cucurbitaceae</taxon>
        <taxon>Momordiceae</taxon>
        <taxon>Momordica</taxon>
    </lineage>
</organism>
<dbReference type="AlphaFoldDB" id="A0A6J1CPJ7"/>
<name>A0A6J1CPJ7_MOMCH</name>
<keyword evidence="2" id="KW-1185">Reference proteome</keyword>